<evidence type="ECO:0000256" key="7">
    <source>
        <dbReference type="SAM" id="Phobius"/>
    </source>
</evidence>
<feature type="transmembrane region" description="Helical" evidence="7">
    <location>
        <begin position="291"/>
        <end position="309"/>
    </location>
</feature>
<feature type="transmembrane region" description="Helical" evidence="7">
    <location>
        <begin position="377"/>
        <end position="397"/>
    </location>
</feature>
<keyword evidence="2" id="KW-1003">Cell membrane</keyword>
<feature type="transmembrane region" description="Helical" evidence="7">
    <location>
        <begin position="85"/>
        <end position="103"/>
    </location>
</feature>
<evidence type="ECO:0000256" key="3">
    <source>
        <dbReference type="ARBA" id="ARBA00022692"/>
    </source>
</evidence>
<dbReference type="PANTHER" id="PTHR23513">
    <property type="entry name" value="INTEGRAL MEMBRANE EFFLUX PROTEIN-RELATED"/>
    <property type="match status" value="1"/>
</dbReference>
<feature type="transmembrane region" description="Helical" evidence="7">
    <location>
        <begin position="315"/>
        <end position="339"/>
    </location>
</feature>
<keyword evidence="3 7" id="KW-0812">Transmembrane</keyword>
<dbReference type="Proteomes" id="UP001614394">
    <property type="component" value="Unassembled WGS sequence"/>
</dbReference>
<comment type="caution">
    <text evidence="8">The sequence shown here is derived from an EMBL/GenBank/DDBJ whole genome shotgun (WGS) entry which is preliminary data.</text>
</comment>
<comment type="subcellular location">
    <subcellularLocation>
        <location evidence="1">Cell membrane</location>
        <topology evidence="1">Multi-pass membrane protein</topology>
    </subcellularLocation>
</comment>
<feature type="region of interest" description="Disordered" evidence="6">
    <location>
        <begin position="405"/>
        <end position="439"/>
    </location>
</feature>
<feature type="transmembrane region" description="Helical" evidence="7">
    <location>
        <begin position="16"/>
        <end position="41"/>
    </location>
</feature>
<accession>A0ABW8C196</accession>
<reference evidence="8 9" key="1">
    <citation type="submission" date="2024-10" db="EMBL/GenBank/DDBJ databases">
        <title>The Natural Products Discovery Center: Release of the First 8490 Sequenced Strains for Exploring Actinobacteria Biosynthetic Diversity.</title>
        <authorList>
            <person name="Kalkreuter E."/>
            <person name="Kautsar S.A."/>
            <person name="Yang D."/>
            <person name="Bader C.D."/>
            <person name="Teijaro C.N."/>
            <person name="Fluegel L."/>
            <person name="Davis C.M."/>
            <person name="Simpson J.R."/>
            <person name="Lauterbach L."/>
            <person name="Steele A.D."/>
            <person name="Gui C."/>
            <person name="Meng S."/>
            <person name="Li G."/>
            <person name="Viehrig K."/>
            <person name="Ye F."/>
            <person name="Su P."/>
            <person name="Kiefer A.F."/>
            <person name="Nichols A."/>
            <person name="Cepeda A.J."/>
            <person name="Yan W."/>
            <person name="Fan B."/>
            <person name="Jiang Y."/>
            <person name="Adhikari A."/>
            <person name="Zheng C.-J."/>
            <person name="Schuster L."/>
            <person name="Cowan T.M."/>
            <person name="Smanski M.J."/>
            <person name="Chevrette M.G."/>
            <person name="De Carvalho L.P.S."/>
            <person name="Shen B."/>
        </authorList>
    </citation>
    <scope>NUCLEOTIDE SEQUENCE [LARGE SCALE GENOMIC DNA]</scope>
    <source>
        <strain evidence="8 9">NPDC053399</strain>
    </source>
</reference>
<sequence>MTAARRTSPGRQSRDFWLYWSAGTSDALGTQASGLVLPLLLLGLGSSPGTVGVLASVSAIGGLLAGPPASVLADRRWRRQMMVGSALVAAGAMGSIAAAAAWGRPSLLFLCSAALVERVATACYEAAARGTLVTVVAPVHYPRAIARLEAGEQGALVAGPALGGLLFPLARWLPFLMDALSYVFSALCIRAIRADLNPHQKSEESPPRFTAEFLAGLRFVRNESFLRFVLLWTAGVNGLLTALYYGAVFSIRGHGSGTASTGLVLALSGAAGLVGAAAAPRLARRIPAARIVIAASWTMVPVAAGLAFATHAWVYGLLLGSVSLTVPAVAVVLHSRAVLVTPDQLQSRVGTALDTACGVASVLAPATAGLLTDHIGSTATALVCAAGLALLAAYATATAARRFLPSDHGPGDDVDREPGADHDPDLLSRTQPLEAGEPS</sequence>
<dbReference type="CDD" id="cd06173">
    <property type="entry name" value="MFS_MefA_like"/>
    <property type="match status" value="1"/>
</dbReference>
<proteinExistence type="predicted"/>
<evidence type="ECO:0000313" key="9">
    <source>
        <dbReference type="Proteomes" id="UP001614394"/>
    </source>
</evidence>
<evidence type="ECO:0000256" key="1">
    <source>
        <dbReference type="ARBA" id="ARBA00004651"/>
    </source>
</evidence>
<evidence type="ECO:0000256" key="5">
    <source>
        <dbReference type="ARBA" id="ARBA00023136"/>
    </source>
</evidence>
<keyword evidence="5 7" id="KW-0472">Membrane</keyword>
<protein>
    <submittedName>
        <fullName evidence="8">MFS transporter</fullName>
    </submittedName>
</protein>
<dbReference type="Gene3D" id="1.20.1250.20">
    <property type="entry name" value="MFS general substrate transporter like domains"/>
    <property type="match status" value="1"/>
</dbReference>
<evidence type="ECO:0000256" key="6">
    <source>
        <dbReference type="SAM" id="MobiDB-lite"/>
    </source>
</evidence>
<gene>
    <name evidence="8" type="ORF">ACIGXA_06745</name>
</gene>
<dbReference type="EMBL" id="JBITYG010000002">
    <property type="protein sequence ID" value="MFI9100204.1"/>
    <property type="molecule type" value="Genomic_DNA"/>
</dbReference>
<dbReference type="InterPro" id="IPR036259">
    <property type="entry name" value="MFS_trans_sf"/>
</dbReference>
<evidence type="ECO:0000256" key="2">
    <source>
        <dbReference type="ARBA" id="ARBA00022475"/>
    </source>
</evidence>
<dbReference type="Pfam" id="PF07690">
    <property type="entry name" value="MFS_1"/>
    <property type="match status" value="1"/>
</dbReference>
<dbReference type="InterPro" id="IPR011701">
    <property type="entry name" value="MFS"/>
</dbReference>
<feature type="transmembrane region" description="Helical" evidence="7">
    <location>
        <begin position="172"/>
        <end position="192"/>
    </location>
</feature>
<name>A0ABW8C196_9ACTN</name>
<dbReference type="RefSeq" id="WP_399645167.1">
    <property type="nucleotide sequence ID" value="NZ_JBITYG010000002.1"/>
</dbReference>
<dbReference type="PANTHER" id="PTHR23513:SF6">
    <property type="entry name" value="MAJOR FACILITATOR SUPERFAMILY ASSOCIATED DOMAIN-CONTAINING PROTEIN"/>
    <property type="match status" value="1"/>
</dbReference>
<evidence type="ECO:0000313" key="8">
    <source>
        <dbReference type="EMBL" id="MFI9100204.1"/>
    </source>
</evidence>
<feature type="transmembrane region" description="Helical" evidence="7">
    <location>
        <begin position="225"/>
        <end position="247"/>
    </location>
</feature>
<keyword evidence="4 7" id="KW-1133">Transmembrane helix</keyword>
<keyword evidence="9" id="KW-1185">Reference proteome</keyword>
<dbReference type="SUPFAM" id="SSF103473">
    <property type="entry name" value="MFS general substrate transporter"/>
    <property type="match status" value="1"/>
</dbReference>
<feature type="transmembrane region" description="Helical" evidence="7">
    <location>
        <begin position="259"/>
        <end position="279"/>
    </location>
</feature>
<feature type="transmembrane region" description="Helical" evidence="7">
    <location>
        <begin position="351"/>
        <end position="371"/>
    </location>
</feature>
<feature type="transmembrane region" description="Helical" evidence="7">
    <location>
        <begin position="53"/>
        <end position="73"/>
    </location>
</feature>
<organism evidence="8 9">
    <name type="scientific">Streptomyces fildesensis</name>
    <dbReference type="NCBI Taxonomy" id="375757"/>
    <lineage>
        <taxon>Bacteria</taxon>
        <taxon>Bacillati</taxon>
        <taxon>Actinomycetota</taxon>
        <taxon>Actinomycetes</taxon>
        <taxon>Kitasatosporales</taxon>
        <taxon>Streptomycetaceae</taxon>
        <taxon>Streptomyces</taxon>
    </lineage>
</organism>
<evidence type="ECO:0000256" key="4">
    <source>
        <dbReference type="ARBA" id="ARBA00022989"/>
    </source>
</evidence>
<feature type="compositionally biased region" description="Basic and acidic residues" evidence="6">
    <location>
        <begin position="409"/>
        <end position="426"/>
    </location>
</feature>